<evidence type="ECO:0000256" key="1">
    <source>
        <dbReference type="ARBA" id="ARBA00022475"/>
    </source>
</evidence>
<dbReference type="InterPro" id="IPR050487">
    <property type="entry name" value="FtsQ_DivIB"/>
</dbReference>
<dbReference type="RefSeq" id="WP_022243365.1">
    <property type="nucleotide sequence ID" value="NZ_JAJEQW010000003.1"/>
</dbReference>
<name>A0AAW4WA35_9FIRM</name>
<evidence type="ECO:0000256" key="5">
    <source>
        <dbReference type="ARBA" id="ARBA00023306"/>
    </source>
</evidence>
<dbReference type="GO" id="GO:0051301">
    <property type="term" value="P:cell division"/>
    <property type="evidence" value="ECO:0007669"/>
    <property type="project" value="UniProtKB-KW"/>
</dbReference>
<reference evidence="7" key="3">
    <citation type="submission" date="2022-09" db="EMBL/GenBank/DDBJ databases">
        <authorList>
            <person name="Hitch T.C.A."/>
        </authorList>
    </citation>
    <scope>NUCLEOTIDE SEQUENCE</scope>
    <source>
        <strain evidence="7">Sanger_19</strain>
    </source>
</reference>
<keyword evidence="5" id="KW-0131">Cell cycle</keyword>
<sequence length="249" mass="28586">MIREERRKKRRRKHILIGFLTTLLILALAALIVIKVFTVKNVEVEGNKLYSDEQIKEWVLNDDYSWNTLYVYFKYRFFDTQEVPFIDTMEVSVKSPHTLHVEVYEKGLLGYLYMDSLGQNVYFDKDGFVVEMSTDVIEGVPQITGLTCGDAVLYEKLDVSGKDTLKDLLAVTQTLKKYNLVPDTINYDDQGNVTLQYGTITVNLGQATSLTEKVVRMEKIMPNLEGLTGILHLEDWTEDTTDITFEKTA</sequence>
<comment type="caution">
    <text evidence="6">The sequence shown here is derived from an EMBL/GenBank/DDBJ whole genome shotgun (WGS) entry which is preliminary data.</text>
</comment>
<evidence type="ECO:0000256" key="4">
    <source>
        <dbReference type="ARBA" id="ARBA00022989"/>
    </source>
</evidence>
<organism evidence="6 8">
    <name type="scientific">Roseburia amylophila</name>
    <dbReference type="NCBI Taxonomy" id="2981794"/>
    <lineage>
        <taxon>Bacteria</taxon>
        <taxon>Bacillati</taxon>
        <taxon>Bacillota</taxon>
        <taxon>Clostridia</taxon>
        <taxon>Lachnospirales</taxon>
        <taxon>Lachnospiraceae</taxon>
        <taxon>Roseburia</taxon>
    </lineage>
</organism>
<gene>
    <name evidence="6" type="ORF">LKD47_04865</name>
    <name evidence="7" type="ORF">OCV43_11540</name>
</gene>
<proteinExistence type="predicted"/>
<dbReference type="Proteomes" id="UP001209666">
    <property type="component" value="Unassembled WGS sequence"/>
</dbReference>
<evidence type="ECO:0000256" key="2">
    <source>
        <dbReference type="ARBA" id="ARBA00022618"/>
    </source>
</evidence>
<keyword evidence="9" id="KW-1185">Reference proteome</keyword>
<reference evidence="7 9" key="1">
    <citation type="journal article" date="2021" name="ISME Commun">
        <title>Automated analysis of genomic sequences facilitates high-throughput and comprehensive description of bacteria.</title>
        <authorList>
            <person name="Hitch T.C.A."/>
        </authorList>
    </citation>
    <scope>NUCLEOTIDE SEQUENCE [LARGE SCALE GENOMIC DNA]</scope>
    <source>
        <strain evidence="7 9">Sanger_19</strain>
    </source>
</reference>
<dbReference type="AlphaFoldDB" id="A0AAW4WA35"/>
<dbReference type="Proteomes" id="UP001198893">
    <property type="component" value="Unassembled WGS sequence"/>
</dbReference>
<dbReference type="EMBL" id="JAJEQW010000003">
    <property type="protein sequence ID" value="MCC2241640.1"/>
    <property type="molecule type" value="Genomic_DNA"/>
</dbReference>
<accession>A0AAW4WA35</accession>
<keyword evidence="4" id="KW-1133">Transmembrane helix</keyword>
<dbReference type="PANTHER" id="PTHR37820:SF1">
    <property type="entry name" value="CELL DIVISION PROTEIN FTSQ"/>
    <property type="match status" value="1"/>
</dbReference>
<keyword evidence="3" id="KW-0812">Transmembrane</keyword>
<dbReference type="PANTHER" id="PTHR37820">
    <property type="entry name" value="CELL DIVISION PROTEIN DIVIB"/>
    <property type="match status" value="1"/>
</dbReference>
<reference evidence="6" key="2">
    <citation type="submission" date="2021-10" db="EMBL/GenBank/DDBJ databases">
        <title>Anaerobic single-cell dispensing facilitates the cultivation of human gut bacteria.</title>
        <authorList>
            <person name="Afrizal A."/>
        </authorList>
    </citation>
    <scope>NUCLEOTIDE SEQUENCE</scope>
    <source>
        <strain evidence="6">CLA-AA-H204</strain>
    </source>
</reference>
<evidence type="ECO:0000313" key="8">
    <source>
        <dbReference type="Proteomes" id="UP001198893"/>
    </source>
</evidence>
<dbReference type="GO" id="GO:0005886">
    <property type="term" value="C:plasma membrane"/>
    <property type="evidence" value="ECO:0007669"/>
    <property type="project" value="TreeGrafter"/>
</dbReference>
<keyword evidence="2 6" id="KW-0132">Cell division</keyword>
<evidence type="ECO:0000313" key="6">
    <source>
        <dbReference type="EMBL" id="MCC2241640.1"/>
    </source>
</evidence>
<dbReference type="EMBL" id="JAOQKI010000020">
    <property type="protein sequence ID" value="MCU6717897.1"/>
    <property type="molecule type" value="Genomic_DNA"/>
</dbReference>
<keyword evidence="4" id="KW-0472">Membrane</keyword>
<evidence type="ECO:0000313" key="7">
    <source>
        <dbReference type="EMBL" id="MCU6717897.1"/>
    </source>
</evidence>
<evidence type="ECO:0000256" key="3">
    <source>
        <dbReference type="ARBA" id="ARBA00022692"/>
    </source>
</evidence>
<keyword evidence="1" id="KW-1003">Cell membrane</keyword>
<evidence type="ECO:0000313" key="9">
    <source>
        <dbReference type="Proteomes" id="UP001209666"/>
    </source>
</evidence>
<protein>
    <submittedName>
        <fullName evidence="6">Cell division protein FtsQ/DivIB</fullName>
    </submittedName>
</protein>